<dbReference type="Pfam" id="PF01171">
    <property type="entry name" value="ATP_bind_3"/>
    <property type="match status" value="1"/>
</dbReference>
<dbReference type="GO" id="GO:0032267">
    <property type="term" value="F:tRNA(Ile)-lysidine synthase activity"/>
    <property type="evidence" value="ECO:0007669"/>
    <property type="project" value="UniProtKB-EC"/>
</dbReference>
<evidence type="ECO:0000256" key="2">
    <source>
        <dbReference type="ARBA" id="ARBA00022490"/>
    </source>
</evidence>
<dbReference type="InterPro" id="IPR012796">
    <property type="entry name" value="Lysidine-tRNA-synth_C"/>
</dbReference>
<evidence type="ECO:0000256" key="4">
    <source>
        <dbReference type="ARBA" id="ARBA00022694"/>
    </source>
</evidence>
<gene>
    <name evidence="8 10" type="primary">tilS</name>
    <name evidence="10" type="ORF">CG710_010980</name>
</gene>
<comment type="catalytic activity">
    <reaction evidence="7 8">
        <text>cytidine(34) in tRNA(Ile2) + L-lysine + ATP = lysidine(34) in tRNA(Ile2) + AMP + diphosphate + H(+)</text>
        <dbReference type="Rhea" id="RHEA:43744"/>
        <dbReference type="Rhea" id="RHEA-COMP:10625"/>
        <dbReference type="Rhea" id="RHEA-COMP:10670"/>
        <dbReference type="ChEBI" id="CHEBI:15378"/>
        <dbReference type="ChEBI" id="CHEBI:30616"/>
        <dbReference type="ChEBI" id="CHEBI:32551"/>
        <dbReference type="ChEBI" id="CHEBI:33019"/>
        <dbReference type="ChEBI" id="CHEBI:82748"/>
        <dbReference type="ChEBI" id="CHEBI:83665"/>
        <dbReference type="ChEBI" id="CHEBI:456215"/>
        <dbReference type="EC" id="6.3.4.19"/>
    </reaction>
</comment>
<dbReference type="InterPro" id="IPR012094">
    <property type="entry name" value="tRNA_Ile_lys_synt"/>
</dbReference>
<evidence type="ECO:0000256" key="5">
    <source>
        <dbReference type="ARBA" id="ARBA00022741"/>
    </source>
</evidence>
<dbReference type="Gene3D" id="3.30.465.60">
    <property type="match status" value="1"/>
</dbReference>
<evidence type="ECO:0000256" key="3">
    <source>
        <dbReference type="ARBA" id="ARBA00022598"/>
    </source>
</evidence>
<dbReference type="OrthoDB" id="9807403at2"/>
<dbReference type="SUPFAM" id="SSF52402">
    <property type="entry name" value="Adenine nucleotide alpha hydrolases-like"/>
    <property type="match status" value="1"/>
</dbReference>
<feature type="domain" description="Lysidine-tRNA(Ile) synthetase C-terminal" evidence="9">
    <location>
        <begin position="385"/>
        <end position="457"/>
    </location>
</feature>
<evidence type="ECO:0000256" key="7">
    <source>
        <dbReference type="ARBA" id="ARBA00048539"/>
    </source>
</evidence>
<reference evidence="10 11" key="1">
    <citation type="journal article" date="2017" name="Genome Announc.">
        <title>Draft Genome Sequence of a Sporulating and Motile Strain of Lachnotalea glycerini Isolated from Water in Quebec City, Canada.</title>
        <authorList>
            <person name="Maheux A.F."/>
            <person name="Boudreau D.K."/>
            <person name="Berube E."/>
            <person name="Boissinot M."/>
            <person name="Raymond F."/>
            <person name="Brodeur S."/>
            <person name="Corbeil J."/>
            <person name="Isabel S."/>
            <person name="Omar R.F."/>
            <person name="Bergeron M.G."/>
        </authorList>
    </citation>
    <scope>NUCLEOTIDE SEQUENCE [LARGE SCALE GENOMIC DNA]</scope>
    <source>
        <strain evidence="10 11">CCRI-19302</strain>
    </source>
</reference>
<dbReference type="Proteomes" id="UP000216411">
    <property type="component" value="Unassembled WGS sequence"/>
</dbReference>
<dbReference type="HAMAP" id="MF_01161">
    <property type="entry name" value="tRNA_Ile_lys_synt"/>
    <property type="match status" value="1"/>
</dbReference>
<dbReference type="SUPFAM" id="SSF56037">
    <property type="entry name" value="PheT/TilS domain"/>
    <property type="match status" value="1"/>
</dbReference>
<comment type="subcellular location">
    <subcellularLocation>
        <location evidence="1 8">Cytoplasm</location>
    </subcellularLocation>
</comment>
<comment type="caution">
    <text evidence="10">The sequence shown here is derived from an EMBL/GenBank/DDBJ whole genome shotgun (WGS) entry which is preliminary data.</text>
</comment>
<keyword evidence="2 8" id="KW-0963">Cytoplasm</keyword>
<keyword evidence="6 8" id="KW-0067">ATP-binding</keyword>
<evidence type="ECO:0000259" key="9">
    <source>
        <dbReference type="SMART" id="SM00977"/>
    </source>
</evidence>
<protein>
    <recommendedName>
        <fullName evidence="8">tRNA(Ile)-lysidine synthase</fullName>
        <ecNumber evidence="8">6.3.4.19</ecNumber>
    </recommendedName>
    <alternativeName>
        <fullName evidence="8">tRNA(Ile)-2-lysyl-cytidine synthase</fullName>
    </alternativeName>
    <alternativeName>
        <fullName evidence="8">tRNA(Ile)-lysidine synthetase</fullName>
    </alternativeName>
</protein>
<dbReference type="InterPro" id="IPR011063">
    <property type="entry name" value="TilS/TtcA_N"/>
</dbReference>
<keyword evidence="11" id="KW-1185">Reference proteome</keyword>
<dbReference type="SMART" id="SM00977">
    <property type="entry name" value="TilS_C"/>
    <property type="match status" value="1"/>
</dbReference>
<dbReference type="InterPro" id="IPR014729">
    <property type="entry name" value="Rossmann-like_a/b/a_fold"/>
</dbReference>
<dbReference type="GO" id="GO:0005737">
    <property type="term" value="C:cytoplasm"/>
    <property type="evidence" value="ECO:0007669"/>
    <property type="project" value="UniProtKB-SubCell"/>
</dbReference>
<comment type="domain">
    <text evidence="8">The N-terminal region contains the highly conserved SGGXDS motif, predicted to be a P-loop motif involved in ATP binding.</text>
</comment>
<dbReference type="NCBIfam" id="TIGR02433">
    <property type="entry name" value="lysidine_TilS_C"/>
    <property type="match status" value="1"/>
</dbReference>
<dbReference type="PANTHER" id="PTHR43033:SF1">
    <property type="entry name" value="TRNA(ILE)-LYSIDINE SYNTHASE-RELATED"/>
    <property type="match status" value="1"/>
</dbReference>
<dbReference type="InterPro" id="IPR012795">
    <property type="entry name" value="tRNA_Ile_lys_synt_N"/>
</dbReference>
<dbReference type="Gene3D" id="3.40.50.620">
    <property type="entry name" value="HUPs"/>
    <property type="match status" value="1"/>
</dbReference>
<evidence type="ECO:0000256" key="6">
    <source>
        <dbReference type="ARBA" id="ARBA00022840"/>
    </source>
</evidence>
<dbReference type="SUPFAM" id="SSF82829">
    <property type="entry name" value="MesJ substrate recognition domain-like"/>
    <property type="match status" value="1"/>
</dbReference>
<name>A0A371JEL1_9FIRM</name>
<organism evidence="10 11">
    <name type="scientific">Lachnotalea glycerini</name>
    <dbReference type="NCBI Taxonomy" id="1763509"/>
    <lineage>
        <taxon>Bacteria</taxon>
        <taxon>Bacillati</taxon>
        <taxon>Bacillota</taxon>
        <taxon>Clostridia</taxon>
        <taxon>Lachnospirales</taxon>
        <taxon>Lachnospiraceae</taxon>
        <taxon>Lachnotalea</taxon>
    </lineage>
</organism>
<evidence type="ECO:0000313" key="11">
    <source>
        <dbReference type="Proteomes" id="UP000216411"/>
    </source>
</evidence>
<dbReference type="CDD" id="cd01992">
    <property type="entry name" value="TilS_N"/>
    <property type="match status" value="1"/>
</dbReference>
<evidence type="ECO:0000313" key="10">
    <source>
        <dbReference type="EMBL" id="RDY31199.1"/>
    </source>
</evidence>
<keyword evidence="3 8" id="KW-0436">Ligase</keyword>
<dbReference type="EC" id="6.3.4.19" evidence="8"/>
<dbReference type="PANTHER" id="PTHR43033">
    <property type="entry name" value="TRNA(ILE)-LYSIDINE SYNTHASE-RELATED"/>
    <property type="match status" value="1"/>
</dbReference>
<dbReference type="GO" id="GO:0006400">
    <property type="term" value="P:tRNA modification"/>
    <property type="evidence" value="ECO:0007669"/>
    <property type="project" value="UniProtKB-UniRule"/>
</dbReference>
<dbReference type="Pfam" id="PF11734">
    <property type="entry name" value="TilS_C"/>
    <property type="match status" value="1"/>
</dbReference>
<feature type="binding site" evidence="8">
    <location>
        <begin position="30"/>
        <end position="35"/>
    </location>
    <ligand>
        <name>ATP</name>
        <dbReference type="ChEBI" id="CHEBI:30616"/>
    </ligand>
</feature>
<keyword evidence="5 8" id="KW-0547">Nucleotide-binding</keyword>
<evidence type="ECO:0000256" key="8">
    <source>
        <dbReference type="HAMAP-Rule" id="MF_01161"/>
    </source>
</evidence>
<comment type="function">
    <text evidence="8">Ligates lysine onto the cytidine present at position 34 of the AUA codon-specific tRNA(Ile) that contains the anticodon CAU, in an ATP-dependent manner. Cytidine is converted to lysidine, thus changing the amino acid specificity of the tRNA from methionine to isoleucine.</text>
</comment>
<dbReference type="GO" id="GO:0005524">
    <property type="term" value="F:ATP binding"/>
    <property type="evidence" value="ECO:0007669"/>
    <property type="project" value="UniProtKB-UniRule"/>
</dbReference>
<dbReference type="AlphaFoldDB" id="A0A371JEL1"/>
<evidence type="ECO:0000256" key="1">
    <source>
        <dbReference type="ARBA" id="ARBA00004496"/>
    </source>
</evidence>
<keyword evidence="4 8" id="KW-0819">tRNA processing</keyword>
<comment type="similarity">
    <text evidence="8">Belongs to the tRNA(Ile)-lysidine synthase family.</text>
</comment>
<sequence length="464" mass="53927">MVEYMVNKVLKYIVENRMLLPNDKVIVGVSGGADSVCLLNILLEVKKTIPITLYVVHIEHGIRGIESEKDAEFVEKMALQYKLVFRRFSYDVATEAKKNGLGTEEMGRIIRYQAFENVRKEFDCNKIAVAHNKNDNAETMLFNLFRGSGLKGLSGILPVRFNIIRPLLCIERKEIETWLAEHNIAYRTDQTNFEEDYTRNRLRLNVLPYVQKNINKQALAHIDQASRIIYETWEYLEEETDKVYSKCVLRKDENMVIRIPEFIHVSDVIKKNIIRKCLESYQKGLKDITNKHIDCILTLVNNHTGKSIHLPNTLQASRGYNEIIIGFKSKALLLEKEEILIQAPGSYLFMGYKFEFSLEQYEKNQIIPENIYTKWFDYDKIGNDLRLRTKEAGDYLVVNSCGGTKKLKSYFIDEKIEKEKRDSIPLLCDNNHIIWAVGYRISEKYKISLDTKKVLKVQVNGGKE</sequence>
<dbReference type="EMBL" id="NOKA02000020">
    <property type="protein sequence ID" value="RDY31199.1"/>
    <property type="molecule type" value="Genomic_DNA"/>
</dbReference>
<proteinExistence type="inferred from homology"/>
<dbReference type="NCBIfam" id="TIGR02432">
    <property type="entry name" value="lysidine_TilS_N"/>
    <property type="match status" value="1"/>
</dbReference>
<accession>A0A371JEL1</accession>